<proteinExistence type="predicted"/>
<sequence>GHPVEGESHQTGGSDAQGEGLHGGEQKAGEADLQEGGDGQQGGDGENLQTGGEGKETTGDEHPTADENQAGGEEGTKEENQAGGDEEG</sequence>
<name>A0A0B6XW18_9EUPU</name>
<feature type="non-terminal residue" evidence="2">
    <location>
        <position position="1"/>
    </location>
</feature>
<evidence type="ECO:0000313" key="2">
    <source>
        <dbReference type="EMBL" id="CEK48267.1"/>
    </source>
</evidence>
<dbReference type="EMBL" id="HACG01001402">
    <property type="protein sequence ID" value="CEK48267.1"/>
    <property type="molecule type" value="Transcribed_RNA"/>
</dbReference>
<feature type="compositionally biased region" description="Gly residues" evidence="1">
    <location>
        <begin position="36"/>
        <end position="45"/>
    </location>
</feature>
<feature type="compositionally biased region" description="Basic and acidic residues" evidence="1">
    <location>
        <begin position="53"/>
        <end position="65"/>
    </location>
</feature>
<gene>
    <name evidence="2" type="primary">ORF3502</name>
</gene>
<reference evidence="2" key="1">
    <citation type="submission" date="2014-12" db="EMBL/GenBank/DDBJ databases">
        <title>Insight into the proteome of Arion vulgaris.</title>
        <authorList>
            <person name="Aradska J."/>
            <person name="Bulat T."/>
            <person name="Smidak R."/>
            <person name="Sarate P."/>
            <person name="Gangsoo J."/>
            <person name="Sialana F."/>
            <person name="Bilban M."/>
            <person name="Lubec G."/>
        </authorList>
    </citation>
    <scope>NUCLEOTIDE SEQUENCE</scope>
    <source>
        <tissue evidence="2">Skin</tissue>
    </source>
</reference>
<protein>
    <submittedName>
        <fullName evidence="2">Uncharacterized protein</fullName>
    </submittedName>
</protein>
<accession>A0A0B6XW18</accession>
<feature type="region of interest" description="Disordered" evidence="1">
    <location>
        <begin position="1"/>
        <end position="88"/>
    </location>
</feature>
<dbReference type="AlphaFoldDB" id="A0A0B6XW18"/>
<feature type="non-terminal residue" evidence="2">
    <location>
        <position position="88"/>
    </location>
</feature>
<organism evidence="2">
    <name type="scientific">Arion vulgaris</name>
    <dbReference type="NCBI Taxonomy" id="1028688"/>
    <lineage>
        <taxon>Eukaryota</taxon>
        <taxon>Metazoa</taxon>
        <taxon>Spiralia</taxon>
        <taxon>Lophotrochozoa</taxon>
        <taxon>Mollusca</taxon>
        <taxon>Gastropoda</taxon>
        <taxon>Heterobranchia</taxon>
        <taxon>Euthyneura</taxon>
        <taxon>Panpulmonata</taxon>
        <taxon>Eupulmonata</taxon>
        <taxon>Stylommatophora</taxon>
        <taxon>Helicina</taxon>
        <taxon>Arionoidea</taxon>
        <taxon>Arionidae</taxon>
        <taxon>Arion</taxon>
    </lineage>
</organism>
<evidence type="ECO:0000256" key="1">
    <source>
        <dbReference type="SAM" id="MobiDB-lite"/>
    </source>
</evidence>